<feature type="transmembrane region" description="Helical" evidence="7">
    <location>
        <begin position="378"/>
        <end position="398"/>
    </location>
</feature>
<comment type="similarity">
    <text evidence="6">Belongs to the ABC-4 integral membrane protein family.</text>
</comment>
<dbReference type="Proteomes" id="UP000886886">
    <property type="component" value="Unassembled WGS sequence"/>
</dbReference>
<dbReference type="InterPro" id="IPR003838">
    <property type="entry name" value="ABC3_permease_C"/>
</dbReference>
<comment type="subcellular location">
    <subcellularLocation>
        <location evidence="1">Cell membrane</location>
        <topology evidence="1">Multi-pass membrane protein</topology>
    </subcellularLocation>
</comment>
<evidence type="ECO:0000256" key="2">
    <source>
        <dbReference type="ARBA" id="ARBA00022475"/>
    </source>
</evidence>
<evidence type="ECO:0000256" key="7">
    <source>
        <dbReference type="SAM" id="Phobius"/>
    </source>
</evidence>
<dbReference type="InterPro" id="IPR025857">
    <property type="entry name" value="MacB_PCD"/>
</dbReference>
<evidence type="ECO:0000256" key="3">
    <source>
        <dbReference type="ARBA" id="ARBA00022692"/>
    </source>
</evidence>
<sequence>MNIFSRITLKTMLQNRTRTLVTIIGVILSAAMITAVISFGTSLLNYLADSIRNTEGPWHFAAFSLTPSEAEALLSDEEVLDGAVVYNRGYARYPGSLESMPYLNIQELSPNAFSLLHMELESGSLPKDSTELLLPYRFFDSSGEDGGFQIGDEITLNIGKRTFQGETLDDNTSYLEGETLESVSEVTLRVSGFYQYYAGDGSFAAGCVGITGPSQATDLSRLPDDVPCSVYVEVTHPKQVYDYVEEHIPEGRAYTFHYNLLRWIGAFDNDNALIVINRLFTLFIAIIMVGSAALIYNAFSISLRERTVQFALLSSIGATRKQLRYSLLTEAFLVSLLGIPLGILSGLLGIGITLRVISRGISSFIFGSSSMIPLCVQPHTLLASILISFATVLVSAWIPAARIRKITPLSALRSANDIRIRPKEIRTSRLVLRLFGLPGVLADKYFKRDRRKCRSTIFSLTVSLTLFVTSTLFTTYLVEGGTFVLDAPSADLVYTFYQPSGQQSGTEDGENRFSDDPITPLLEKNPYVEDFTACKETEFYLRVPKELLGERGRALVSNEDVQDPDLACPYVKVLVLPDETFTSLTGLDAALSQVSAAYYDSFRVYNAATQRYEKQKFWNFGSEPVTLDAGFLSYHEEESGESFSFEKSLSITIAKKLDTLPELLADQANNYTPTLVISETASQLLAKSFAADPSAPYFLNRVYAMKCSDPGKAEETLAADLTAEGFGQNEGNLQNPAKEYADDRSFLFSIRVLTYGFVALITLIAIANSFNTISTNLSLRRRDYAMLRSVGLGEAAFRRMQCYEGLIFGIRSVIYGSILSLLISFCLYRILLGGLDTSFFLPAKALAIGTAGIFAMIFVTMWIAGRKKKAYYFSF</sequence>
<proteinExistence type="inferred from homology"/>
<dbReference type="EMBL" id="DVFT01000105">
    <property type="protein sequence ID" value="HIQ96332.1"/>
    <property type="molecule type" value="Genomic_DNA"/>
</dbReference>
<feature type="transmembrane region" description="Helical" evidence="7">
    <location>
        <begin position="457"/>
        <end position="478"/>
    </location>
</feature>
<feature type="transmembrane region" description="Helical" evidence="7">
    <location>
        <begin position="808"/>
        <end position="831"/>
    </location>
</feature>
<protein>
    <submittedName>
        <fullName evidence="10">ABC transporter permease</fullName>
    </submittedName>
</protein>
<keyword evidence="5 7" id="KW-0472">Membrane</keyword>
<feature type="transmembrane region" description="Helical" evidence="7">
    <location>
        <begin position="331"/>
        <end position="358"/>
    </location>
</feature>
<evidence type="ECO:0000313" key="10">
    <source>
        <dbReference type="EMBL" id="HIQ96332.1"/>
    </source>
</evidence>
<evidence type="ECO:0000256" key="5">
    <source>
        <dbReference type="ARBA" id="ARBA00023136"/>
    </source>
</evidence>
<dbReference type="PANTHER" id="PTHR30572:SF4">
    <property type="entry name" value="ABC TRANSPORTER PERMEASE YTRF"/>
    <property type="match status" value="1"/>
</dbReference>
<feature type="transmembrane region" description="Helical" evidence="7">
    <location>
        <begin position="20"/>
        <end position="44"/>
    </location>
</feature>
<comment type="caution">
    <text evidence="10">The sequence shown here is derived from an EMBL/GenBank/DDBJ whole genome shotgun (WGS) entry which is preliminary data.</text>
</comment>
<feature type="domain" description="ABC3 transporter permease C-terminal" evidence="8">
    <location>
        <begin position="282"/>
        <end position="408"/>
    </location>
</feature>
<feature type="domain" description="ABC3 transporter permease C-terminal" evidence="8">
    <location>
        <begin position="757"/>
        <end position="867"/>
    </location>
</feature>
<evidence type="ECO:0000256" key="1">
    <source>
        <dbReference type="ARBA" id="ARBA00004651"/>
    </source>
</evidence>
<feature type="transmembrane region" description="Helical" evidence="7">
    <location>
        <begin position="279"/>
        <end position="299"/>
    </location>
</feature>
<evidence type="ECO:0000259" key="8">
    <source>
        <dbReference type="Pfam" id="PF02687"/>
    </source>
</evidence>
<name>A0A9D0ZUQ8_9FIRM</name>
<accession>A0A9D0ZUQ8</accession>
<feature type="domain" description="MacB-like periplasmic core" evidence="9">
    <location>
        <begin position="19"/>
        <end position="201"/>
    </location>
</feature>
<keyword evidence="4 7" id="KW-1133">Transmembrane helix</keyword>
<dbReference type="Pfam" id="PF12704">
    <property type="entry name" value="MacB_PCD"/>
    <property type="match status" value="1"/>
</dbReference>
<dbReference type="PANTHER" id="PTHR30572">
    <property type="entry name" value="MEMBRANE COMPONENT OF TRANSPORTER-RELATED"/>
    <property type="match status" value="1"/>
</dbReference>
<feature type="transmembrane region" description="Helical" evidence="7">
    <location>
        <begin position="843"/>
        <end position="864"/>
    </location>
</feature>
<evidence type="ECO:0000313" key="11">
    <source>
        <dbReference type="Proteomes" id="UP000886886"/>
    </source>
</evidence>
<keyword evidence="3 7" id="KW-0812">Transmembrane</keyword>
<dbReference type="GO" id="GO:0005886">
    <property type="term" value="C:plasma membrane"/>
    <property type="evidence" value="ECO:0007669"/>
    <property type="project" value="UniProtKB-SubCell"/>
</dbReference>
<dbReference type="Pfam" id="PF02687">
    <property type="entry name" value="FtsX"/>
    <property type="match status" value="2"/>
</dbReference>
<keyword evidence="2" id="KW-1003">Cell membrane</keyword>
<dbReference type="AlphaFoldDB" id="A0A9D0ZUQ8"/>
<evidence type="ECO:0000256" key="6">
    <source>
        <dbReference type="ARBA" id="ARBA00038076"/>
    </source>
</evidence>
<gene>
    <name evidence="10" type="ORF">IAB26_07190</name>
</gene>
<organism evidence="10 11">
    <name type="scientific">Candidatus Limivivens merdigallinarum</name>
    <dbReference type="NCBI Taxonomy" id="2840859"/>
    <lineage>
        <taxon>Bacteria</taxon>
        <taxon>Bacillati</taxon>
        <taxon>Bacillota</taxon>
        <taxon>Clostridia</taxon>
        <taxon>Lachnospirales</taxon>
        <taxon>Lachnospiraceae</taxon>
        <taxon>Lachnospiraceae incertae sedis</taxon>
        <taxon>Candidatus Limivivens</taxon>
    </lineage>
</organism>
<reference evidence="10" key="2">
    <citation type="journal article" date="2021" name="PeerJ">
        <title>Extensive microbial diversity within the chicken gut microbiome revealed by metagenomics and culture.</title>
        <authorList>
            <person name="Gilroy R."/>
            <person name="Ravi A."/>
            <person name="Getino M."/>
            <person name="Pursley I."/>
            <person name="Horton D.L."/>
            <person name="Alikhan N.F."/>
            <person name="Baker D."/>
            <person name="Gharbi K."/>
            <person name="Hall N."/>
            <person name="Watson M."/>
            <person name="Adriaenssens E.M."/>
            <person name="Foster-Nyarko E."/>
            <person name="Jarju S."/>
            <person name="Secka A."/>
            <person name="Antonio M."/>
            <person name="Oren A."/>
            <person name="Chaudhuri R.R."/>
            <person name="La Ragione R."/>
            <person name="Hildebrand F."/>
            <person name="Pallen M.J."/>
        </authorList>
    </citation>
    <scope>NUCLEOTIDE SEQUENCE</scope>
    <source>
        <strain evidence="10">ChiSjej3B21-11622</strain>
    </source>
</reference>
<feature type="transmembrane region" description="Helical" evidence="7">
    <location>
        <begin position="752"/>
        <end position="773"/>
    </location>
</feature>
<reference evidence="10" key="1">
    <citation type="submission" date="2020-10" db="EMBL/GenBank/DDBJ databases">
        <authorList>
            <person name="Gilroy R."/>
        </authorList>
    </citation>
    <scope>NUCLEOTIDE SEQUENCE</scope>
    <source>
        <strain evidence="10">ChiSjej3B21-11622</strain>
    </source>
</reference>
<dbReference type="GO" id="GO:0022857">
    <property type="term" value="F:transmembrane transporter activity"/>
    <property type="evidence" value="ECO:0007669"/>
    <property type="project" value="TreeGrafter"/>
</dbReference>
<evidence type="ECO:0000259" key="9">
    <source>
        <dbReference type="Pfam" id="PF12704"/>
    </source>
</evidence>
<evidence type="ECO:0000256" key="4">
    <source>
        <dbReference type="ARBA" id="ARBA00022989"/>
    </source>
</evidence>
<dbReference type="InterPro" id="IPR050250">
    <property type="entry name" value="Macrolide_Exporter_MacB"/>
</dbReference>